<evidence type="ECO:0000259" key="8">
    <source>
        <dbReference type="Pfam" id="PF02687"/>
    </source>
</evidence>
<evidence type="ECO:0000256" key="7">
    <source>
        <dbReference type="SAM" id="Phobius"/>
    </source>
</evidence>
<dbReference type="PANTHER" id="PTHR30572">
    <property type="entry name" value="MEMBRANE COMPONENT OF TRANSPORTER-RELATED"/>
    <property type="match status" value="1"/>
</dbReference>
<dbReference type="InterPro" id="IPR050250">
    <property type="entry name" value="Macrolide_Exporter_MacB"/>
</dbReference>
<feature type="transmembrane region" description="Helical" evidence="7">
    <location>
        <begin position="21"/>
        <end position="43"/>
    </location>
</feature>
<protein>
    <submittedName>
        <fullName evidence="10">ABC transporter permease</fullName>
    </submittedName>
</protein>
<evidence type="ECO:0000256" key="6">
    <source>
        <dbReference type="ARBA" id="ARBA00038076"/>
    </source>
</evidence>
<feature type="domain" description="MacB-like periplasmic core" evidence="9">
    <location>
        <begin position="21"/>
        <end position="246"/>
    </location>
</feature>
<proteinExistence type="inferred from homology"/>
<name>A0A328BT01_9CAUL</name>
<dbReference type="Pfam" id="PF02687">
    <property type="entry name" value="FtsX"/>
    <property type="match status" value="1"/>
</dbReference>
<comment type="subcellular location">
    <subcellularLocation>
        <location evidence="1">Cell membrane</location>
        <topology evidence="1">Multi-pass membrane protein</topology>
    </subcellularLocation>
</comment>
<dbReference type="GO" id="GO:0005886">
    <property type="term" value="C:plasma membrane"/>
    <property type="evidence" value="ECO:0007669"/>
    <property type="project" value="UniProtKB-SubCell"/>
</dbReference>
<gene>
    <name evidence="10" type="ORF">DJ019_03790</name>
</gene>
<comment type="caution">
    <text evidence="10">The sequence shown here is derived from an EMBL/GenBank/DDBJ whole genome shotgun (WGS) entry which is preliminary data.</text>
</comment>
<feature type="transmembrane region" description="Helical" evidence="7">
    <location>
        <begin position="284"/>
        <end position="309"/>
    </location>
</feature>
<keyword evidence="4 7" id="KW-1133">Transmembrane helix</keyword>
<keyword evidence="2" id="KW-1003">Cell membrane</keyword>
<comment type="similarity">
    <text evidence="6">Belongs to the ABC-4 integral membrane protein family.</text>
</comment>
<evidence type="ECO:0000256" key="3">
    <source>
        <dbReference type="ARBA" id="ARBA00022692"/>
    </source>
</evidence>
<organism evidence="10 11">
    <name type="scientific">Phenylobacterium kunshanense</name>
    <dbReference type="NCBI Taxonomy" id="1445034"/>
    <lineage>
        <taxon>Bacteria</taxon>
        <taxon>Pseudomonadati</taxon>
        <taxon>Pseudomonadota</taxon>
        <taxon>Alphaproteobacteria</taxon>
        <taxon>Caulobacterales</taxon>
        <taxon>Caulobacteraceae</taxon>
        <taxon>Phenylobacterium</taxon>
    </lineage>
</organism>
<reference evidence="10 11" key="1">
    <citation type="submission" date="2018-05" db="EMBL/GenBank/DDBJ databases">
        <authorList>
            <person name="Lanie J.A."/>
            <person name="Ng W.-L."/>
            <person name="Kazmierczak K.M."/>
            <person name="Andrzejewski T.M."/>
            <person name="Davidsen T.M."/>
            <person name="Wayne K.J."/>
            <person name="Tettelin H."/>
            <person name="Glass J.I."/>
            <person name="Rusch D."/>
            <person name="Podicherti R."/>
            <person name="Tsui H.-C.T."/>
            <person name="Winkler M.E."/>
        </authorList>
    </citation>
    <scope>NUCLEOTIDE SEQUENCE [LARGE SCALE GENOMIC DNA]</scope>
    <source>
        <strain evidence="10 11">BUT-10</strain>
    </source>
</reference>
<evidence type="ECO:0000256" key="2">
    <source>
        <dbReference type="ARBA" id="ARBA00022475"/>
    </source>
</evidence>
<evidence type="ECO:0000313" key="11">
    <source>
        <dbReference type="Proteomes" id="UP000249524"/>
    </source>
</evidence>
<keyword evidence="3 7" id="KW-0812">Transmembrane</keyword>
<dbReference type="OrthoDB" id="9770036at2"/>
<feature type="domain" description="ABC3 transporter permease C-terminal" evidence="8">
    <location>
        <begin position="289"/>
        <end position="401"/>
    </location>
</feature>
<dbReference type="InterPro" id="IPR025857">
    <property type="entry name" value="MacB_PCD"/>
</dbReference>
<dbReference type="Pfam" id="PF12704">
    <property type="entry name" value="MacB_PCD"/>
    <property type="match status" value="1"/>
</dbReference>
<dbReference type="RefSeq" id="WP_111274627.1">
    <property type="nucleotide sequence ID" value="NZ_QFYS01000001.1"/>
</dbReference>
<dbReference type="Proteomes" id="UP000249524">
    <property type="component" value="Unassembled WGS sequence"/>
</dbReference>
<sequence>MNPLELGRFALGAILAHPMRSVLTSLGVVIGVAAVVMMTSIGLGAQQRVTQAISGLGSNLIIVTPNFQRGPVSQAAGAGVSLRDADAEAIRKQVADVAAVAPVVRGQGQLAADGANWNTRIEGVTPEYLDARDLTIAAGRMFDEREARQGRKVLVVGATVARELWGDDDPIGRRVRVRTVPFEVIGVLESKGQSGFGQDQDDVVLAPLSAVRSRIVGRRSRGDSVQTIYVKAADEESLDRVQEDVINVLRDQHRIRAGEDDDFQTQNMASILAASQAAVGTFTVLLAAVAGVSLVVGGVGIMNIMLVAVTERTREIGLRMAVGAKRSHVLIQFALESVALSLVGGLIGLAIGVGGAFLVAKLGDWPAAVPAWAGPLALGFSVAVGLLFGAYPSWRAARLDPIEALRRE</sequence>
<dbReference type="PANTHER" id="PTHR30572:SF4">
    <property type="entry name" value="ABC TRANSPORTER PERMEASE YTRF"/>
    <property type="match status" value="1"/>
</dbReference>
<evidence type="ECO:0000256" key="5">
    <source>
        <dbReference type="ARBA" id="ARBA00023136"/>
    </source>
</evidence>
<evidence type="ECO:0000256" key="4">
    <source>
        <dbReference type="ARBA" id="ARBA00022989"/>
    </source>
</evidence>
<keyword evidence="5 7" id="KW-0472">Membrane</keyword>
<dbReference type="EMBL" id="QFYS01000001">
    <property type="protein sequence ID" value="RAK69136.1"/>
    <property type="molecule type" value="Genomic_DNA"/>
</dbReference>
<feature type="transmembrane region" description="Helical" evidence="7">
    <location>
        <begin position="372"/>
        <end position="391"/>
    </location>
</feature>
<evidence type="ECO:0000256" key="1">
    <source>
        <dbReference type="ARBA" id="ARBA00004651"/>
    </source>
</evidence>
<evidence type="ECO:0000313" key="10">
    <source>
        <dbReference type="EMBL" id="RAK69136.1"/>
    </source>
</evidence>
<accession>A0A328BT01</accession>
<feature type="transmembrane region" description="Helical" evidence="7">
    <location>
        <begin position="330"/>
        <end position="360"/>
    </location>
</feature>
<dbReference type="AlphaFoldDB" id="A0A328BT01"/>
<keyword evidence="11" id="KW-1185">Reference proteome</keyword>
<evidence type="ECO:0000259" key="9">
    <source>
        <dbReference type="Pfam" id="PF12704"/>
    </source>
</evidence>
<dbReference type="InterPro" id="IPR003838">
    <property type="entry name" value="ABC3_permease_C"/>
</dbReference>
<dbReference type="GO" id="GO:0022857">
    <property type="term" value="F:transmembrane transporter activity"/>
    <property type="evidence" value="ECO:0007669"/>
    <property type="project" value="TreeGrafter"/>
</dbReference>